<keyword evidence="8 9" id="KW-0807">Transducer</keyword>
<evidence type="ECO:0000313" key="12">
    <source>
        <dbReference type="EMBL" id="EDO49911.1"/>
    </source>
</evidence>
<proteinExistence type="inferred from homology"/>
<comment type="similarity">
    <text evidence="9">Belongs to the G-protein coupled receptor 1 family.</text>
</comment>
<dbReference type="InParanoid" id="A7RF82"/>
<feature type="transmembrane region" description="Helical" evidence="10">
    <location>
        <begin position="81"/>
        <end position="101"/>
    </location>
</feature>
<dbReference type="EMBL" id="DS469507">
    <property type="protein sequence ID" value="EDO49911.1"/>
    <property type="molecule type" value="Genomic_DNA"/>
</dbReference>
<feature type="transmembrane region" description="Helical" evidence="10">
    <location>
        <begin position="221"/>
        <end position="241"/>
    </location>
</feature>
<evidence type="ECO:0000256" key="5">
    <source>
        <dbReference type="ARBA" id="ARBA00023040"/>
    </source>
</evidence>
<dbReference type="GO" id="GO:0004930">
    <property type="term" value="F:G protein-coupled receptor activity"/>
    <property type="evidence" value="ECO:0000318"/>
    <property type="project" value="GO_Central"/>
</dbReference>
<evidence type="ECO:0000256" key="4">
    <source>
        <dbReference type="ARBA" id="ARBA00022989"/>
    </source>
</evidence>
<dbReference type="InterPro" id="IPR000276">
    <property type="entry name" value="GPCR_Rhodpsn"/>
</dbReference>
<evidence type="ECO:0000259" key="11">
    <source>
        <dbReference type="PROSITE" id="PS50262"/>
    </source>
</evidence>
<protein>
    <recommendedName>
        <fullName evidence="11">G-protein coupled receptors family 1 profile domain-containing protein</fullName>
    </recommendedName>
</protein>
<feature type="transmembrane region" description="Helical" evidence="10">
    <location>
        <begin position="261"/>
        <end position="283"/>
    </location>
</feature>
<feature type="transmembrane region" description="Helical" evidence="10">
    <location>
        <begin position="36"/>
        <end position="61"/>
    </location>
</feature>
<keyword evidence="4 10" id="KW-1133">Transmembrane helix</keyword>
<dbReference type="GO" id="GO:0032870">
    <property type="term" value="P:cellular response to hormone stimulus"/>
    <property type="evidence" value="ECO:0000318"/>
    <property type="project" value="GO_Central"/>
</dbReference>
<dbReference type="PANTHER" id="PTHR45695">
    <property type="entry name" value="LEUCOKININ RECEPTOR-RELATED"/>
    <property type="match status" value="1"/>
</dbReference>
<dbReference type="SUPFAM" id="SSF81321">
    <property type="entry name" value="Family A G protein-coupled receptor-like"/>
    <property type="match status" value="1"/>
</dbReference>
<reference evidence="12 13" key="1">
    <citation type="journal article" date="2007" name="Science">
        <title>Sea anemone genome reveals ancestral eumetazoan gene repertoire and genomic organization.</title>
        <authorList>
            <person name="Putnam N.H."/>
            <person name="Srivastava M."/>
            <person name="Hellsten U."/>
            <person name="Dirks B."/>
            <person name="Chapman J."/>
            <person name="Salamov A."/>
            <person name="Terry A."/>
            <person name="Shapiro H."/>
            <person name="Lindquist E."/>
            <person name="Kapitonov V.V."/>
            <person name="Jurka J."/>
            <person name="Genikhovich G."/>
            <person name="Grigoriev I.V."/>
            <person name="Lucas S.M."/>
            <person name="Steele R.E."/>
            <person name="Finnerty J.R."/>
            <person name="Technau U."/>
            <person name="Martindale M.Q."/>
            <person name="Rokhsar D.S."/>
        </authorList>
    </citation>
    <scope>NUCLEOTIDE SEQUENCE [LARGE SCALE GENOMIC DNA]</scope>
    <source>
        <strain evidence="13">CH2 X CH6</strain>
    </source>
</reference>
<feature type="domain" description="G-protein coupled receptors family 1 profile" evidence="11">
    <location>
        <begin position="16"/>
        <end position="280"/>
    </location>
</feature>
<dbReference type="GO" id="GO:0005886">
    <property type="term" value="C:plasma membrane"/>
    <property type="evidence" value="ECO:0000318"/>
    <property type="project" value="GO_Central"/>
</dbReference>
<dbReference type="FunCoup" id="A7RF82">
    <property type="interactions" value="154"/>
</dbReference>
<evidence type="ECO:0000256" key="7">
    <source>
        <dbReference type="ARBA" id="ARBA00023170"/>
    </source>
</evidence>
<dbReference type="PRINTS" id="PR00237">
    <property type="entry name" value="GPCRRHODOPSN"/>
</dbReference>
<keyword evidence="2" id="KW-1003">Cell membrane</keyword>
<evidence type="ECO:0000256" key="9">
    <source>
        <dbReference type="RuleBase" id="RU000688"/>
    </source>
</evidence>
<name>A7RF82_NEMVE</name>
<keyword evidence="13" id="KW-1185">Reference proteome</keyword>
<evidence type="ECO:0000313" key="13">
    <source>
        <dbReference type="Proteomes" id="UP000001593"/>
    </source>
</evidence>
<dbReference type="PhylomeDB" id="A7RF82"/>
<comment type="subcellular location">
    <subcellularLocation>
        <location evidence="1">Cell membrane</location>
        <topology evidence="1">Multi-pass membrane protein</topology>
    </subcellularLocation>
</comment>
<dbReference type="PANTHER" id="PTHR45695:SF9">
    <property type="entry name" value="LEUCOKININ RECEPTOR"/>
    <property type="match status" value="1"/>
</dbReference>
<dbReference type="FunFam" id="1.20.1070.10:FF:000291">
    <property type="entry name" value="Predicted protein"/>
    <property type="match status" value="1"/>
</dbReference>
<evidence type="ECO:0000256" key="3">
    <source>
        <dbReference type="ARBA" id="ARBA00022692"/>
    </source>
</evidence>
<dbReference type="PROSITE" id="PS00237">
    <property type="entry name" value="G_PROTEIN_RECEP_F1_1"/>
    <property type="match status" value="1"/>
</dbReference>
<dbReference type="InterPro" id="IPR017452">
    <property type="entry name" value="GPCR_Rhodpsn_7TM"/>
</dbReference>
<feature type="transmembrane region" description="Helical" evidence="10">
    <location>
        <begin position="6"/>
        <end position="24"/>
    </location>
</feature>
<dbReference type="HOGENOM" id="CLU_009579_6_0_1"/>
<gene>
    <name evidence="12" type="ORF">NEMVEDRAFT_v1g33886</name>
</gene>
<evidence type="ECO:0000256" key="6">
    <source>
        <dbReference type="ARBA" id="ARBA00023136"/>
    </source>
</evidence>
<dbReference type="PROSITE" id="PS50262">
    <property type="entry name" value="G_PROTEIN_RECEP_F1_2"/>
    <property type="match status" value="1"/>
</dbReference>
<dbReference type="AlphaFoldDB" id="A7RF82"/>
<keyword evidence="5 9" id="KW-0297">G-protein coupled receptor</keyword>
<dbReference type="STRING" id="45351.A7RF82"/>
<evidence type="ECO:0000256" key="8">
    <source>
        <dbReference type="ARBA" id="ARBA00023224"/>
    </source>
</evidence>
<evidence type="ECO:0000256" key="2">
    <source>
        <dbReference type="ARBA" id="ARBA00022475"/>
    </source>
</evidence>
<dbReference type="eggNOG" id="KOG4219">
    <property type="taxonomic scope" value="Eukaryota"/>
</dbReference>
<dbReference type="Proteomes" id="UP000001593">
    <property type="component" value="Unassembled WGS sequence"/>
</dbReference>
<keyword evidence="7 9" id="KW-0675">Receptor</keyword>
<evidence type="ECO:0000256" key="10">
    <source>
        <dbReference type="SAM" id="Phobius"/>
    </source>
</evidence>
<dbReference type="InterPro" id="IPR001681">
    <property type="entry name" value="Neurokn_rcpt"/>
</dbReference>
<keyword evidence="6 10" id="KW-0472">Membrane</keyword>
<dbReference type="GO" id="GO:0004995">
    <property type="term" value="F:tachykinin receptor activity"/>
    <property type="evidence" value="ECO:0007669"/>
    <property type="project" value="InterPro"/>
</dbReference>
<dbReference type="Pfam" id="PF00001">
    <property type="entry name" value="7tm_1"/>
    <property type="match status" value="1"/>
</dbReference>
<organism evidence="12 13">
    <name type="scientific">Nematostella vectensis</name>
    <name type="common">Starlet sea anemone</name>
    <dbReference type="NCBI Taxonomy" id="45351"/>
    <lineage>
        <taxon>Eukaryota</taxon>
        <taxon>Metazoa</taxon>
        <taxon>Cnidaria</taxon>
        <taxon>Anthozoa</taxon>
        <taxon>Hexacorallia</taxon>
        <taxon>Actiniaria</taxon>
        <taxon>Edwardsiidae</taxon>
        <taxon>Nematostella</taxon>
    </lineage>
</organism>
<feature type="transmembrane region" description="Helical" evidence="10">
    <location>
        <begin position="168"/>
        <end position="193"/>
    </location>
</feature>
<evidence type="ECO:0000256" key="1">
    <source>
        <dbReference type="ARBA" id="ARBA00004651"/>
    </source>
</evidence>
<feature type="non-terminal residue" evidence="12">
    <location>
        <position position="1"/>
    </location>
</feature>
<keyword evidence="3 9" id="KW-0812">Transmembrane</keyword>
<dbReference type="GO" id="GO:0007186">
    <property type="term" value="P:G protein-coupled receptor signaling pathway"/>
    <property type="evidence" value="ECO:0000318"/>
    <property type="project" value="GO_Central"/>
</dbReference>
<dbReference type="SMART" id="SM01381">
    <property type="entry name" value="7TM_GPCR_Srsx"/>
    <property type="match status" value="1"/>
</dbReference>
<feature type="non-terminal residue" evidence="12">
    <location>
        <position position="295"/>
    </location>
</feature>
<accession>A7RF82</accession>
<dbReference type="Gene3D" id="1.20.1070.10">
    <property type="entry name" value="Rhodopsin 7-helix transmembrane proteins"/>
    <property type="match status" value="1"/>
</dbReference>
<sequence length="295" mass="33678">IKASGYLLVVVLSLIGNALVVWVIRSAYRMRTVTNYFITNVAFADLLTTVFNMMPTLFWIIERKDPWSVGGTLGEILCKTLQFFQCVSVACSVFSMAAISMDRFFAIFRPLKRIITFKLAKFIIALIWASSCLISSPLIYALKLEGDGEDVNCVEVWAPLFDDYTSPMVYTIALFVLFYALPLTIIAALYAVIMFRLWRRQTPGQNSTSNQSNKERTNKKVLKMLITVVAVFALCWLPLYVRMFLVFLQPSNFPCGLPYHLDFITLFLGHANSSINPYLYVVFNENFRKGFKTIF</sequence>
<dbReference type="OMA" id="WASSCLI"/>
<dbReference type="PRINTS" id="PR00244">
    <property type="entry name" value="NEUROKININR"/>
</dbReference>
<feature type="transmembrane region" description="Helical" evidence="10">
    <location>
        <begin position="122"/>
        <end position="142"/>
    </location>
</feature>